<accession>A0A542DDP1</accession>
<keyword evidence="3" id="KW-1185">Reference proteome</keyword>
<name>A0A542DDP1_AMYCI</name>
<sequence>MRSRLLAVLLTPLLAAMPAVAVADTPTVDHPPWSGRLLSSERLDLTGAALPDGTGGYRMRYLSTTPRGGYAVVSGFTLLPPGSAPAGGWPVIAWDHGTTGIGDRCAPSRNPGAAYGPTLGEFLRDGYAIAATDYPGLGTPGVHPYLVSESEALATVDSVRAARRLAPELSARWFAAGHSQGGQASFATAELAGEYGDGLDFGGSIVYAPAPNMTGAVGERSLDDPVLQAFYSMMLVGLKTQHPRLSYGDYLGRRARRLLPAVHQACFNDLATRFIEAELPAEQFEPKSEAAAERLRDWFAENEIGQERADGPVFVAQGSADPIVTQPGTDMIVAESRKHGSTVEYHVYPGADHGSVLTAASADVFAWLSRH</sequence>
<dbReference type="PANTHER" id="PTHR34853:SF1">
    <property type="entry name" value="LIPASE 5"/>
    <property type="match status" value="1"/>
</dbReference>
<dbReference type="Proteomes" id="UP000320876">
    <property type="component" value="Unassembled WGS sequence"/>
</dbReference>
<dbReference type="GO" id="GO:0004806">
    <property type="term" value="F:triacylglycerol lipase activity"/>
    <property type="evidence" value="ECO:0007669"/>
    <property type="project" value="InterPro"/>
</dbReference>
<dbReference type="PIRSF" id="PIRSF029171">
    <property type="entry name" value="Esterase_LipA"/>
    <property type="match status" value="1"/>
</dbReference>
<evidence type="ECO:0000313" key="3">
    <source>
        <dbReference type="Proteomes" id="UP000320876"/>
    </source>
</evidence>
<dbReference type="InterPro" id="IPR005152">
    <property type="entry name" value="Lipase_secreted"/>
</dbReference>
<organism evidence="2 3">
    <name type="scientific">Amycolatopsis cihanbeyliensis</name>
    <dbReference type="NCBI Taxonomy" id="1128664"/>
    <lineage>
        <taxon>Bacteria</taxon>
        <taxon>Bacillati</taxon>
        <taxon>Actinomycetota</taxon>
        <taxon>Actinomycetes</taxon>
        <taxon>Pseudonocardiales</taxon>
        <taxon>Pseudonocardiaceae</taxon>
        <taxon>Amycolatopsis</taxon>
    </lineage>
</organism>
<comment type="caution">
    <text evidence="2">The sequence shown here is derived from an EMBL/GenBank/DDBJ whole genome shotgun (WGS) entry which is preliminary data.</text>
</comment>
<dbReference type="EMBL" id="VFML01000001">
    <property type="protein sequence ID" value="TQJ01176.1"/>
    <property type="molecule type" value="Genomic_DNA"/>
</dbReference>
<dbReference type="Gene3D" id="3.40.50.1820">
    <property type="entry name" value="alpha/beta hydrolase"/>
    <property type="match status" value="2"/>
</dbReference>
<dbReference type="Pfam" id="PF03583">
    <property type="entry name" value="LIP"/>
    <property type="match status" value="1"/>
</dbReference>
<dbReference type="OrthoDB" id="9798122at2"/>
<evidence type="ECO:0000313" key="2">
    <source>
        <dbReference type="EMBL" id="TQJ01176.1"/>
    </source>
</evidence>
<feature type="chain" id="PRO_5038449283" evidence="1">
    <location>
        <begin position="22"/>
        <end position="371"/>
    </location>
</feature>
<dbReference type="AlphaFoldDB" id="A0A542DDP1"/>
<dbReference type="RefSeq" id="WP_141996017.1">
    <property type="nucleotide sequence ID" value="NZ_VFML01000001.1"/>
</dbReference>
<keyword evidence="1" id="KW-0732">Signal</keyword>
<dbReference type="GO" id="GO:0016042">
    <property type="term" value="P:lipid catabolic process"/>
    <property type="evidence" value="ECO:0007669"/>
    <property type="project" value="InterPro"/>
</dbReference>
<proteinExistence type="predicted"/>
<feature type="signal peptide" evidence="1">
    <location>
        <begin position="1"/>
        <end position="21"/>
    </location>
</feature>
<dbReference type="PANTHER" id="PTHR34853">
    <property type="match status" value="1"/>
</dbReference>
<evidence type="ECO:0000256" key="1">
    <source>
        <dbReference type="SAM" id="SignalP"/>
    </source>
</evidence>
<reference evidence="2 3" key="1">
    <citation type="submission" date="2019-06" db="EMBL/GenBank/DDBJ databases">
        <title>Sequencing the genomes of 1000 actinobacteria strains.</title>
        <authorList>
            <person name="Klenk H.-P."/>
        </authorList>
    </citation>
    <scope>NUCLEOTIDE SEQUENCE [LARGE SCALE GENOMIC DNA]</scope>
    <source>
        <strain evidence="2 3">DSM 45679</strain>
    </source>
</reference>
<dbReference type="SUPFAM" id="SSF53474">
    <property type="entry name" value="alpha/beta-Hydrolases"/>
    <property type="match status" value="1"/>
</dbReference>
<dbReference type="InterPro" id="IPR029058">
    <property type="entry name" value="AB_hydrolase_fold"/>
</dbReference>
<gene>
    <name evidence="2" type="ORF">FB471_0841</name>
</gene>
<protein>
    <submittedName>
        <fullName evidence="2">Secretory lipase</fullName>
    </submittedName>
</protein>